<dbReference type="EMBL" id="BARW01006920">
    <property type="protein sequence ID" value="GAI82513.1"/>
    <property type="molecule type" value="Genomic_DNA"/>
</dbReference>
<reference evidence="1" key="1">
    <citation type="journal article" date="2014" name="Front. Microbiol.">
        <title>High frequency of phylogenetically diverse reductive dehalogenase-homologous genes in deep subseafloor sedimentary metagenomes.</title>
        <authorList>
            <person name="Kawai M."/>
            <person name="Futagami T."/>
            <person name="Toyoda A."/>
            <person name="Takaki Y."/>
            <person name="Nishi S."/>
            <person name="Hori S."/>
            <person name="Arai W."/>
            <person name="Tsubouchi T."/>
            <person name="Morono Y."/>
            <person name="Uchiyama I."/>
            <person name="Ito T."/>
            <person name="Fujiyama A."/>
            <person name="Inagaki F."/>
            <person name="Takami H."/>
        </authorList>
    </citation>
    <scope>NUCLEOTIDE SEQUENCE</scope>
    <source>
        <strain evidence="1">Expedition CK06-06</strain>
    </source>
</reference>
<accession>X1RPF4</accession>
<comment type="caution">
    <text evidence="1">The sequence shown here is derived from an EMBL/GenBank/DDBJ whole genome shotgun (WGS) entry which is preliminary data.</text>
</comment>
<gene>
    <name evidence="1" type="ORF">S12H4_14512</name>
</gene>
<evidence type="ECO:0000313" key="1">
    <source>
        <dbReference type="EMBL" id="GAI82513.1"/>
    </source>
</evidence>
<organism evidence="1">
    <name type="scientific">marine sediment metagenome</name>
    <dbReference type="NCBI Taxonomy" id="412755"/>
    <lineage>
        <taxon>unclassified sequences</taxon>
        <taxon>metagenomes</taxon>
        <taxon>ecological metagenomes</taxon>
    </lineage>
</organism>
<dbReference type="AlphaFoldDB" id="X1RPF4"/>
<proteinExistence type="predicted"/>
<sequence>MKSFKGIERFFNVAQIRKGRINNIFRNITCEDVLPNTIYTRYFEIFSGFKKQIKYKDLIEHFLELRNSVAAHGNLKDPKRKIIIEDNIIEIQFFLQELLEKAFNPYRNKVKILIILNDLLIRKKELK</sequence>
<protein>
    <submittedName>
        <fullName evidence="1">Uncharacterized protein</fullName>
    </submittedName>
</protein>
<name>X1RPF4_9ZZZZ</name>